<evidence type="ECO:0000313" key="1">
    <source>
        <dbReference type="EMBL" id="ETV95945.1"/>
    </source>
</evidence>
<dbReference type="EMBL" id="KI913978">
    <property type="protein sequence ID" value="ETV95945.1"/>
    <property type="molecule type" value="Genomic_DNA"/>
</dbReference>
<proteinExistence type="predicted"/>
<dbReference type="VEuPathDB" id="FungiDB:H310_10605"/>
<accession>A0A024TP89</accession>
<dbReference type="RefSeq" id="XP_008875256.1">
    <property type="nucleotide sequence ID" value="XM_008877034.1"/>
</dbReference>
<protein>
    <submittedName>
        <fullName evidence="1">Uncharacterized protein</fullName>
    </submittedName>
</protein>
<dbReference type="PANTHER" id="PTHR34859">
    <property type="entry name" value="UNNAMED PRODUCT"/>
    <property type="match status" value="1"/>
</dbReference>
<dbReference type="AlphaFoldDB" id="A0A024TP89"/>
<organism evidence="1">
    <name type="scientific">Aphanomyces invadans</name>
    <dbReference type="NCBI Taxonomy" id="157072"/>
    <lineage>
        <taxon>Eukaryota</taxon>
        <taxon>Sar</taxon>
        <taxon>Stramenopiles</taxon>
        <taxon>Oomycota</taxon>
        <taxon>Saprolegniomycetes</taxon>
        <taxon>Saprolegniales</taxon>
        <taxon>Verrucalvaceae</taxon>
        <taxon>Aphanomyces</taxon>
    </lineage>
</organism>
<reference evidence="1" key="1">
    <citation type="submission" date="2013-12" db="EMBL/GenBank/DDBJ databases">
        <title>The Genome Sequence of Aphanomyces invadans NJM9701.</title>
        <authorList>
            <consortium name="The Broad Institute Genomics Platform"/>
            <person name="Russ C."/>
            <person name="Tyler B."/>
            <person name="van West P."/>
            <person name="Dieguez-Uribeondo J."/>
            <person name="Young S.K."/>
            <person name="Zeng Q."/>
            <person name="Gargeya S."/>
            <person name="Fitzgerald M."/>
            <person name="Abouelleil A."/>
            <person name="Alvarado L."/>
            <person name="Chapman S.B."/>
            <person name="Gainer-Dewar J."/>
            <person name="Goldberg J."/>
            <person name="Griggs A."/>
            <person name="Gujja S."/>
            <person name="Hansen M."/>
            <person name="Howarth C."/>
            <person name="Imamovic A."/>
            <person name="Ireland A."/>
            <person name="Larimer J."/>
            <person name="McCowan C."/>
            <person name="Murphy C."/>
            <person name="Pearson M."/>
            <person name="Poon T.W."/>
            <person name="Priest M."/>
            <person name="Roberts A."/>
            <person name="Saif S."/>
            <person name="Shea T."/>
            <person name="Sykes S."/>
            <person name="Wortman J."/>
            <person name="Nusbaum C."/>
            <person name="Birren B."/>
        </authorList>
    </citation>
    <scope>NUCLEOTIDE SEQUENCE [LARGE SCALE GENOMIC DNA]</scope>
    <source>
        <strain evidence="1">NJM9701</strain>
    </source>
</reference>
<dbReference type="PANTHER" id="PTHR34859:SF2">
    <property type="entry name" value="LYSM DOMAIN-CONTAINING PROTEIN"/>
    <property type="match status" value="1"/>
</dbReference>
<dbReference type="OrthoDB" id="71572at2759"/>
<gene>
    <name evidence="1" type="ORF">H310_10605</name>
</gene>
<name>A0A024TP89_9STRA</name>
<sequence>MQLLRDPTTGSGHQGPIRADITLARAFHRSLAAAMNLIAGLTVVAGAAMASVNESSRELQTTTAPFCWLNSYPRGIGQVPTSCAAGQERIALLCYPNCPTGMSRQGLDCHSNCPDGFDDQGLFCRMKEYGRGAGYPWKFGDGLNDNGMFRRCEGDHGAGKCEKSGAVVYPKCRDGYTAFGCCICRPNPPNCNEYGLAGRFDLSCAKKVIIGDPELGTCASDEERNAGLCYKVCKTGFSGVGPVCWGRPPSGWVRCGMGAATTSTQCAEIIRDQIMSVGEMVLNICTAFSSSSAKALKAPADSGNLAKLKNGWNSIKSKPEVQDAIKAYDNANRFKTGYQAIQDLEDARTTEDYVRFAATIASILDPTGVSGVIAAYTYSTCDKVAPQVHSRSIPDFLQ</sequence>
<dbReference type="STRING" id="157072.A0A024TP89"/>
<dbReference type="eggNOG" id="ENOG502S6IW">
    <property type="taxonomic scope" value="Eukaryota"/>
</dbReference>
<dbReference type="GeneID" id="20087655"/>